<feature type="transmembrane region" description="Helical" evidence="20">
    <location>
        <begin position="445"/>
        <end position="466"/>
    </location>
</feature>
<feature type="region of interest" description="Disordered" evidence="19">
    <location>
        <begin position="910"/>
        <end position="931"/>
    </location>
</feature>
<evidence type="ECO:0000256" key="17">
    <source>
        <dbReference type="ARBA" id="ARBA00049467"/>
    </source>
</evidence>
<comment type="catalytic activity">
    <reaction evidence="15">
        <text>5,6-dihydrouridine(16) in tRNA + NAD(+) = uridine(16) in tRNA + NADH + H(+)</text>
        <dbReference type="Rhea" id="RHEA:53380"/>
        <dbReference type="Rhea" id="RHEA-COMP:13543"/>
        <dbReference type="Rhea" id="RHEA-COMP:13544"/>
        <dbReference type="ChEBI" id="CHEBI:15378"/>
        <dbReference type="ChEBI" id="CHEBI:57540"/>
        <dbReference type="ChEBI" id="CHEBI:57945"/>
        <dbReference type="ChEBI" id="CHEBI:65315"/>
        <dbReference type="ChEBI" id="CHEBI:74443"/>
        <dbReference type="EC" id="1.3.1.88"/>
    </reaction>
    <physiologicalReaction direction="right-to-left" evidence="15">
        <dbReference type="Rhea" id="RHEA:53382"/>
    </physiologicalReaction>
</comment>
<evidence type="ECO:0000256" key="2">
    <source>
        <dbReference type="ARBA" id="ARBA00022553"/>
    </source>
</evidence>
<accession>A0A1M2VDE2</accession>
<dbReference type="InterPro" id="IPR011006">
    <property type="entry name" value="CheY-like_superfamily"/>
</dbReference>
<dbReference type="OrthoDB" id="60033at2759"/>
<keyword evidence="8" id="KW-0560">Oxidoreductase</keyword>
<keyword evidence="2 18" id="KW-0597">Phosphoprotein</keyword>
<evidence type="ECO:0000256" key="9">
    <source>
        <dbReference type="ARBA" id="ARBA00023027"/>
    </source>
</evidence>
<keyword evidence="20" id="KW-0812">Transmembrane</keyword>
<dbReference type="Gene3D" id="1.10.287.130">
    <property type="match status" value="1"/>
</dbReference>
<dbReference type="InterPro" id="IPR035587">
    <property type="entry name" value="DUS-like_FMN-bd"/>
</dbReference>
<keyword evidence="20" id="KW-1133">Transmembrane helix</keyword>
<keyword evidence="3" id="KW-0285">Flavoprotein</keyword>
<dbReference type="Pfam" id="PF00512">
    <property type="entry name" value="HisKA"/>
    <property type="match status" value="1"/>
</dbReference>
<keyword evidence="6" id="KW-0819">tRNA processing</keyword>
<dbReference type="Pfam" id="PF03707">
    <property type="entry name" value="MHYT"/>
    <property type="match status" value="3"/>
</dbReference>
<comment type="caution">
    <text evidence="23">The sequence shown here is derived from an EMBL/GenBank/DDBJ whole genome shotgun (WGS) entry which is preliminary data.</text>
</comment>
<dbReference type="Gene3D" id="3.30.565.10">
    <property type="entry name" value="Histidine kinase-like ATPase, C-terminal domain"/>
    <property type="match status" value="1"/>
</dbReference>
<proteinExistence type="inferred from homology"/>
<keyword evidence="5" id="KW-0507">mRNA processing</keyword>
<dbReference type="SMART" id="SM00387">
    <property type="entry name" value="HATPase_c"/>
    <property type="match status" value="1"/>
</dbReference>
<protein>
    <recommendedName>
        <fullName evidence="11">tRNA-dihydrouridine(16/17) synthase [NAD(P)(+)]</fullName>
        <ecNumber evidence="11">1.3.1.88</ecNumber>
    </recommendedName>
</protein>
<dbReference type="InterPro" id="IPR005330">
    <property type="entry name" value="MHYT_dom"/>
</dbReference>
<feature type="region of interest" description="Disordered" evidence="19">
    <location>
        <begin position="178"/>
        <end position="303"/>
    </location>
</feature>
<dbReference type="InterPro" id="IPR005467">
    <property type="entry name" value="His_kinase_dom"/>
</dbReference>
<dbReference type="SUPFAM" id="SSF52172">
    <property type="entry name" value="CheY-like"/>
    <property type="match status" value="1"/>
</dbReference>
<dbReference type="InterPro" id="IPR036890">
    <property type="entry name" value="HATPase_C_sf"/>
</dbReference>
<dbReference type="InterPro" id="IPR013785">
    <property type="entry name" value="Aldolase_TIM"/>
</dbReference>
<feature type="transmembrane region" description="Helical" evidence="20">
    <location>
        <begin position="85"/>
        <end position="109"/>
    </location>
</feature>
<sequence length="1569" mass="173356">MDPLLERRLVPQWAPELVALSYLISWLGAYTSTQIMIHAKYTRSTVLKWVWTFFASVAFGFCAIWSMHFVGMLACRLDVEVRFDILLTIVSAAVAVVFTFAALSSPYATETIENSAPMRTLAKWNHEIYSGVTNMFTGRPSHDLEAGYAPLRTADAEDIPSVPPGVRVALDQDDIDISSDEDEEEPQESAPLVQGRDEESGRLMYATASGDSSTLPTHRRSSFSLPENGRKSSKSPVARRSARHRLLHRVLSSSATRRTSQDSTPSSTSTTTTSSSESSFTRNLSGTTLATSSSSSWSEPLHPGLSRETRLRIKARAKERPPPEFGWRYWIKTHYESVTIFLCLRAAIWAGAIVFMHYCGMWAMEIPSGRISWDMRIVALSYAVAYCVCFIGCIFMIHMESHFGRQVVFSTIASIGCCSMHYTGMAAATFYTFAPVSPNPGYPQFLPVTIVGIAVLVCVVSNAILAHAAITARNRMAEIILTKRRLWRIMAEKEAAEQAIELKQQFISVASHEIRTPLHTVNGYCELLVRTPLTDEQSLYVTSIQQACHAINIIAGNVLDFSKLDRNNAELSARPVHMEVRKMIEDIAKITEARGLQPGQQGVDIIVWIAKDVPQAVYLDETYAFRILMNLLSNAQKFCEEGYICLAVSMEGSNQLVIRVMDTGCGIPKSFRGALFEPFRQADTSLTRPRQGTGLGLSIVKHLVQRMSGTVEVESEEGDGSTFTVKLPVTLPSRSPSPTVQYSPPTASKRLRVVYRNARTQERFIRLWTRYGYDVVSGSATSSAEDLAKDVDVIWTDAETASQSPSLRSLLSSPQAHNVILFIVHSDAQDAALLEPELRDARNVVLVKRPVIMHTVVEWIENPAEHLGRHIRNKVRFALPGDSLPGSPSSSPVEKKMAVRVDVEPVRTSDDIPLTPIASGKQAAGEETEEDASQPRYRILLVEDNMINQRLGCRLLEKLGYEVVTANDGKLAIDAIRKDYFACCLMDCQMPVLDGFQATKRIRELEDSGELPDHLPIIALTANVTQESEGDCKAAGMDHFLPKPLKMAVKIAALLSLFRRGLSRPLLPSLVNIIMPGVTLEGSGLRKLGGYEFFEKVLGSPKYIVAPMVDQSELAWRKLSRRYGGQVVYTPMINAKMFAEGNRKPYREQNFDTVHGEEGGPEDRPLIVQFCANNAEQLLKSAKLLEKHCDAVDINLGCPQDIARRGRYGSFLQDEWELIHEMISTLHRELSIPVTAKFRVFPTVEKTVEYAKMLESAGAQILTCHGRTREQRGQRSGLADWEKIRAVKEAVSVPVIANGNVLFYGDIERCLAATGADAVMSAEGNLYNPAIFMPALSMSDLPSASTSSTDSSVPSIASMYLTGHHPRNTTLALEYLSIVKSQKTMTTPSSVKGHLFKLLRPALGKYTDLRERLGKVRVERAERDKDGGAAWARYEEVIRELDERLEIDIEAAKGKSLEELSPVDEATGFPILPHWLAQPYIRPLPKEPDAALPPQESSKSGVEVVAMDCNVEDSATRGSKRPISEEPAVAPSSSVQTETVEAKRPKLSSGEDAVDSKRIDGDAAPAPAG</sequence>
<feature type="region of interest" description="Disordered" evidence="19">
    <location>
        <begin position="1510"/>
        <end position="1569"/>
    </location>
</feature>
<dbReference type="PANTHER" id="PTHR11082">
    <property type="entry name" value="TRNA-DIHYDROURIDINE SYNTHASE"/>
    <property type="match status" value="1"/>
</dbReference>
<dbReference type="OMA" id="IVFMHYC"/>
<keyword evidence="20" id="KW-0472">Membrane</keyword>
<dbReference type="InterPro" id="IPR036097">
    <property type="entry name" value="HisK_dim/P_sf"/>
</dbReference>
<evidence type="ECO:0000313" key="24">
    <source>
        <dbReference type="Proteomes" id="UP000184267"/>
    </source>
</evidence>
<evidence type="ECO:0000256" key="19">
    <source>
        <dbReference type="SAM" id="MobiDB-lite"/>
    </source>
</evidence>
<dbReference type="CDD" id="cd17546">
    <property type="entry name" value="REC_hyHK_CKI1_RcsC-like"/>
    <property type="match status" value="1"/>
</dbReference>
<dbReference type="SMART" id="SM00448">
    <property type="entry name" value="REC"/>
    <property type="match status" value="1"/>
</dbReference>
<comment type="cofactor">
    <cofactor evidence="1">
        <name>FMN</name>
        <dbReference type="ChEBI" id="CHEBI:58210"/>
    </cofactor>
</comment>
<dbReference type="GO" id="GO:0006397">
    <property type="term" value="P:mRNA processing"/>
    <property type="evidence" value="ECO:0007669"/>
    <property type="project" value="UniProtKB-KW"/>
</dbReference>
<dbReference type="Gene3D" id="3.20.20.70">
    <property type="entry name" value="Aldolase class I"/>
    <property type="match status" value="1"/>
</dbReference>
<dbReference type="SMART" id="SM00388">
    <property type="entry name" value="HisKA"/>
    <property type="match status" value="1"/>
</dbReference>
<evidence type="ECO:0000256" key="18">
    <source>
        <dbReference type="PROSITE-ProRule" id="PRU00169"/>
    </source>
</evidence>
<feature type="domain" description="Response regulatory" evidence="22">
    <location>
        <begin position="938"/>
        <end position="1058"/>
    </location>
</feature>
<dbReference type="SUPFAM" id="SSF47384">
    <property type="entry name" value="Homodimeric domain of signal transducing histidine kinase"/>
    <property type="match status" value="1"/>
</dbReference>
<dbReference type="InterPro" id="IPR003661">
    <property type="entry name" value="HisK_dim/P_dom"/>
</dbReference>
<dbReference type="GO" id="GO:0050660">
    <property type="term" value="F:flavin adenine dinucleotide binding"/>
    <property type="evidence" value="ECO:0007669"/>
    <property type="project" value="InterPro"/>
</dbReference>
<dbReference type="PANTHER" id="PTHR11082:SF5">
    <property type="entry name" value="TRNA-DIHYDROURIDINE(16_17) SYNTHASE [NAD(P)(+)]-LIKE"/>
    <property type="match status" value="1"/>
</dbReference>
<evidence type="ECO:0000259" key="21">
    <source>
        <dbReference type="PROSITE" id="PS50109"/>
    </source>
</evidence>
<evidence type="ECO:0000256" key="10">
    <source>
        <dbReference type="ARBA" id="ARBA00038313"/>
    </source>
</evidence>
<keyword evidence="24" id="KW-1185">Reference proteome</keyword>
<dbReference type="EMBL" id="MNAD01001415">
    <property type="protein sequence ID" value="OJT05629.1"/>
    <property type="molecule type" value="Genomic_DNA"/>
</dbReference>
<evidence type="ECO:0000256" key="12">
    <source>
        <dbReference type="ARBA" id="ARBA00047287"/>
    </source>
</evidence>
<keyword evidence="4" id="KW-0288">FMN</keyword>
<feature type="compositionally biased region" description="Low complexity" evidence="19">
    <location>
        <begin position="249"/>
        <end position="298"/>
    </location>
</feature>
<reference evidence="23 24" key="1">
    <citation type="submission" date="2016-10" db="EMBL/GenBank/DDBJ databases">
        <title>Genome sequence of the basidiomycete white-rot fungus Trametes pubescens.</title>
        <authorList>
            <person name="Makela M.R."/>
            <person name="Granchi Z."/>
            <person name="Peng M."/>
            <person name="De Vries R.P."/>
            <person name="Grigoriev I."/>
            <person name="Riley R."/>
            <person name="Hilden K."/>
        </authorList>
    </citation>
    <scope>NUCLEOTIDE SEQUENCE [LARGE SCALE GENOMIC DNA]</scope>
    <source>
        <strain evidence="23 24">FBCC735</strain>
    </source>
</reference>
<evidence type="ECO:0000256" key="8">
    <source>
        <dbReference type="ARBA" id="ARBA00023002"/>
    </source>
</evidence>
<dbReference type="SUPFAM" id="SSF55874">
    <property type="entry name" value="ATPase domain of HSP90 chaperone/DNA topoisomerase II/histidine kinase"/>
    <property type="match status" value="1"/>
</dbReference>
<evidence type="ECO:0000256" key="11">
    <source>
        <dbReference type="ARBA" id="ARBA00038890"/>
    </source>
</evidence>
<dbReference type="Proteomes" id="UP000184267">
    <property type="component" value="Unassembled WGS sequence"/>
</dbReference>
<dbReference type="Pfam" id="PF00072">
    <property type="entry name" value="Response_reg"/>
    <property type="match status" value="1"/>
</dbReference>
<comment type="catalytic activity">
    <reaction evidence="13">
        <text>5,6-dihydrouridine(16) in tRNA + NADP(+) = uridine(16) in tRNA + NADPH + H(+)</text>
        <dbReference type="Rhea" id="RHEA:53376"/>
        <dbReference type="Rhea" id="RHEA-COMP:13543"/>
        <dbReference type="Rhea" id="RHEA-COMP:13544"/>
        <dbReference type="ChEBI" id="CHEBI:15378"/>
        <dbReference type="ChEBI" id="CHEBI:57783"/>
        <dbReference type="ChEBI" id="CHEBI:58349"/>
        <dbReference type="ChEBI" id="CHEBI:65315"/>
        <dbReference type="ChEBI" id="CHEBI:74443"/>
        <dbReference type="EC" id="1.3.1.88"/>
    </reaction>
    <physiologicalReaction direction="right-to-left" evidence="13">
        <dbReference type="Rhea" id="RHEA:53378"/>
    </physiologicalReaction>
</comment>
<dbReference type="CDD" id="cd02801">
    <property type="entry name" value="DUS_like_FMN"/>
    <property type="match status" value="1"/>
</dbReference>
<dbReference type="PROSITE" id="PS01136">
    <property type="entry name" value="UPF0034"/>
    <property type="match status" value="1"/>
</dbReference>
<dbReference type="InterPro" id="IPR018517">
    <property type="entry name" value="tRNA_hU_synthase_CS"/>
</dbReference>
<dbReference type="GO" id="GO:0017150">
    <property type="term" value="F:tRNA dihydrouridine synthase activity"/>
    <property type="evidence" value="ECO:0007669"/>
    <property type="project" value="InterPro"/>
</dbReference>
<evidence type="ECO:0000256" key="15">
    <source>
        <dbReference type="ARBA" id="ARBA00048934"/>
    </source>
</evidence>
<dbReference type="PROSITE" id="PS50109">
    <property type="entry name" value="HIS_KIN"/>
    <property type="match status" value="1"/>
</dbReference>
<evidence type="ECO:0000256" key="3">
    <source>
        <dbReference type="ARBA" id="ARBA00022630"/>
    </source>
</evidence>
<dbReference type="CDD" id="cd16922">
    <property type="entry name" value="HATPase_EvgS-ArcB-TorS-like"/>
    <property type="match status" value="1"/>
</dbReference>
<keyword evidence="9" id="KW-0520">NAD</keyword>
<name>A0A1M2VDE2_TRAPU</name>
<evidence type="ECO:0000256" key="5">
    <source>
        <dbReference type="ARBA" id="ARBA00022664"/>
    </source>
</evidence>
<comment type="catalytic activity">
    <reaction evidence="16">
        <text>a 5,6-dihydrouridine in mRNA + NADP(+) = a uridine in mRNA + NADPH + H(+)</text>
        <dbReference type="Rhea" id="RHEA:69855"/>
        <dbReference type="Rhea" id="RHEA-COMP:14658"/>
        <dbReference type="Rhea" id="RHEA-COMP:17789"/>
        <dbReference type="ChEBI" id="CHEBI:15378"/>
        <dbReference type="ChEBI" id="CHEBI:57783"/>
        <dbReference type="ChEBI" id="CHEBI:58349"/>
        <dbReference type="ChEBI" id="CHEBI:65315"/>
        <dbReference type="ChEBI" id="CHEBI:74443"/>
    </reaction>
    <physiologicalReaction direction="right-to-left" evidence="16">
        <dbReference type="Rhea" id="RHEA:69857"/>
    </physiologicalReaction>
</comment>
<evidence type="ECO:0000256" key="4">
    <source>
        <dbReference type="ARBA" id="ARBA00022643"/>
    </source>
</evidence>
<dbReference type="Pfam" id="PF01207">
    <property type="entry name" value="Dus"/>
    <property type="match status" value="1"/>
</dbReference>
<evidence type="ECO:0000256" key="13">
    <source>
        <dbReference type="ARBA" id="ARBA00047652"/>
    </source>
</evidence>
<dbReference type="CDD" id="cd00082">
    <property type="entry name" value="HisKA"/>
    <property type="match status" value="1"/>
</dbReference>
<dbReference type="PRINTS" id="PR00344">
    <property type="entry name" value="BCTRLSENSOR"/>
</dbReference>
<feature type="transmembrane region" description="Helical" evidence="20">
    <location>
        <begin position="409"/>
        <end position="433"/>
    </location>
</feature>
<dbReference type="GO" id="GO:0000155">
    <property type="term" value="F:phosphorelay sensor kinase activity"/>
    <property type="evidence" value="ECO:0007669"/>
    <property type="project" value="InterPro"/>
</dbReference>
<organism evidence="23 24">
    <name type="scientific">Trametes pubescens</name>
    <name type="common">White-rot fungus</name>
    <dbReference type="NCBI Taxonomy" id="154538"/>
    <lineage>
        <taxon>Eukaryota</taxon>
        <taxon>Fungi</taxon>
        <taxon>Dikarya</taxon>
        <taxon>Basidiomycota</taxon>
        <taxon>Agaricomycotina</taxon>
        <taxon>Agaricomycetes</taxon>
        <taxon>Polyporales</taxon>
        <taxon>Polyporaceae</taxon>
        <taxon>Trametes</taxon>
    </lineage>
</organism>
<evidence type="ECO:0000256" key="6">
    <source>
        <dbReference type="ARBA" id="ARBA00022694"/>
    </source>
</evidence>
<dbReference type="InterPro" id="IPR003594">
    <property type="entry name" value="HATPase_dom"/>
</dbReference>
<evidence type="ECO:0000256" key="20">
    <source>
        <dbReference type="SAM" id="Phobius"/>
    </source>
</evidence>
<gene>
    <name evidence="23" type="ORF">TRAPUB_3552</name>
</gene>
<dbReference type="Gene3D" id="3.40.50.2300">
    <property type="match status" value="1"/>
</dbReference>
<evidence type="ECO:0000259" key="22">
    <source>
        <dbReference type="PROSITE" id="PS50110"/>
    </source>
</evidence>
<feature type="transmembrane region" description="Helical" evidence="20">
    <location>
        <begin position="378"/>
        <end position="397"/>
    </location>
</feature>
<dbReference type="InterPro" id="IPR001789">
    <property type="entry name" value="Sig_transdc_resp-reg_receiver"/>
</dbReference>
<dbReference type="SUPFAM" id="SSF51395">
    <property type="entry name" value="FMN-linked oxidoreductases"/>
    <property type="match status" value="1"/>
</dbReference>
<evidence type="ECO:0000256" key="14">
    <source>
        <dbReference type="ARBA" id="ARBA00048342"/>
    </source>
</evidence>
<feature type="transmembrane region" description="Helical" evidence="20">
    <location>
        <begin position="338"/>
        <end position="358"/>
    </location>
</feature>
<comment type="catalytic activity">
    <reaction evidence="12">
        <text>5,6-dihydrouridine(17) in tRNA + NAD(+) = uridine(17) in tRNA + NADH + H(+)</text>
        <dbReference type="Rhea" id="RHEA:53372"/>
        <dbReference type="Rhea" id="RHEA-COMP:13541"/>
        <dbReference type="Rhea" id="RHEA-COMP:13542"/>
        <dbReference type="ChEBI" id="CHEBI:15378"/>
        <dbReference type="ChEBI" id="CHEBI:57540"/>
        <dbReference type="ChEBI" id="CHEBI:57945"/>
        <dbReference type="ChEBI" id="CHEBI:65315"/>
        <dbReference type="ChEBI" id="CHEBI:74443"/>
        <dbReference type="EC" id="1.3.1.88"/>
    </reaction>
    <physiologicalReaction direction="right-to-left" evidence="12">
        <dbReference type="Rhea" id="RHEA:53374"/>
    </physiologicalReaction>
</comment>
<comment type="catalytic activity">
    <reaction evidence="17">
        <text>5,6-dihydrouridine(17) in tRNA + NADP(+) = uridine(17) in tRNA + NADPH + H(+)</text>
        <dbReference type="Rhea" id="RHEA:53368"/>
        <dbReference type="Rhea" id="RHEA-COMP:13541"/>
        <dbReference type="Rhea" id="RHEA-COMP:13542"/>
        <dbReference type="ChEBI" id="CHEBI:15378"/>
        <dbReference type="ChEBI" id="CHEBI:57783"/>
        <dbReference type="ChEBI" id="CHEBI:58349"/>
        <dbReference type="ChEBI" id="CHEBI:65315"/>
        <dbReference type="ChEBI" id="CHEBI:74443"/>
        <dbReference type="EC" id="1.3.1.88"/>
    </reaction>
    <physiologicalReaction direction="right-to-left" evidence="17">
        <dbReference type="Rhea" id="RHEA:53370"/>
    </physiologicalReaction>
</comment>
<dbReference type="PROSITE" id="PS50110">
    <property type="entry name" value="RESPONSE_REGULATORY"/>
    <property type="match status" value="1"/>
</dbReference>
<dbReference type="STRING" id="154538.A0A1M2VDE2"/>
<evidence type="ECO:0000256" key="16">
    <source>
        <dbReference type="ARBA" id="ARBA00049447"/>
    </source>
</evidence>
<evidence type="ECO:0000313" key="23">
    <source>
        <dbReference type="EMBL" id="OJT05629.1"/>
    </source>
</evidence>
<evidence type="ECO:0000256" key="1">
    <source>
        <dbReference type="ARBA" id="ARBA00001917"/>
    </source>
</evidence>
<keyword evidence="7" id="KW-0521">NADP</keyword>
<evidence type="ECO:0000256" key="7">
    <source>
        <dbReference type="ARBA" id="ARBA00022857"/>
    </source>
</evidence>
<dbReference type="Pfam" id="PF02518">
    <property type="entry name" value="HATPase_c"/>
    <property type="match status" value="1"/>
</dbReference>
<dbReference type="EC" id="1.3.1.88" evidence="11"/>
<comment type="catalytic activity">
    <reaction evidence="14">
        <text>a 5,6-dihydrouridine in mRNA + NAD(+) = a uridine in mRNA + NADH + H(+)</text>
        <dbReference type="Rhea" id="RHEA:69851"/>
        <dbReference type="Rhea" id="RHEA-COMP:14658"/>
        <dbReference type="Rhea" id="RHEA-COMP:17789"/>
        <dbReference type="ChEBI" id="CHEBI:15378"/>
        <dbReference type="ChEBI" id="CHEBI:57540"/>
        <dbReference type="ChEBI" id="CHEBI:57945"/>
        <dbReference type="ChEBI" id="CHEBI:65315"/>
        <dbReference type="ChEBI" id="CHEBI:74443"/>
    </reaction>
    <physiologicalReaction direction="right-to-left" evidence="14">
        <dbReference type="Rhea" id="RHEA:69853"/>
    </physiologicalReaction>
</comment>
<feature type="modified residue" description="4-aspartylphosphate" evidence="18">
    <location>
        <position position="987"/>
    </location>
</feature>
<dbReference type="InterPro" id="IPR004358">
    <property type="entry name" value="Sig_transdc_His_kin-like_C"/>
</dbReference>
<feature type="domain" description="Histidine kinase" evidence="21">
    <location>
        <begin position="509"/>
        <end position="731"/>
    </location>
</feature>
<feature type="transmembrane region" description="Helical" evidence="20">
    <location>
        <begin position="49"/>
        <end position="73"/>
    </location>
</feature>
<feature type="compositionally biased region" description="Acidic residues" evidence="19">
    <location>
        <begin position="178"/>
        <end position="187"/>
    </location>
</feature>
<comment type="similarity">
    <text evidence="10">Belongs to the Dus family. Dus1 subfamily.</text>
</comment>